<dbReference type="Gene3D" id="3.40.30.10">
    <property type="entry name" value="Glutaredoxin"/>
    <property type="match status" value="1"/>
</dbReference>
<dbReference type="AlphaFoldDB" id="A0A835YIN4"/>
<dbReference type="InterPro" id="IPR036249">
    <property type="entry name" value="Thioredoxin-like_sf"/>
</dbReference>
<evidence type="ECO:0000256" key="3">
    <source>
        <dbReference type="SAM" id="MobiDB-lite"/>
    </source>
</evidence>
<reference evidence="4" key="1">
    <citation type="submission" date="2021-02" db="EMBL/GenBank/DDBJ databases">
        <title>First Annotated Genome of the Yellow-green Alga Tribonema minus.</title>
        <authorList>
            <person name="Mahan K.M."/>
        </authorList>
    </citation>
    <scope>NUCLEOTIDE SEQUENCE</scope>
    <source>
        <strain evidence="4">UTEX B ZZ1240</strain>
    </source>
</reference>
<feature type="repeat" description="NHL" evidence="2">
    <location>
        <begin position="346"/>
        <end position="390"/>
    </location>
</feature>
<dbReference type="SUPFAM" id="SSF52833">
    <property type="entry name" value="Thioredoxin-like"/>
    <property type="match status" value="1"/>
</dbReference>
<dbReference type="PANTHER" id="PTHR46388:SF2">
    <property type="entry name" value="NHL REPEAT-CONTAINING PROTEIN 2"/>
    <property type="match status" value="1"/>
</dbReference>
<proteinExistence type="predicted"/>
<evidence type="ECO:0000313" key="5">
    <source>
        <dbReference type="Proteomes" id="UP000664859"/>
    </source>
</evidence>
<protein>
    <recommendedName>
        <fullName evidence="6">NHL repeat-containing protein 2</fullName>
    </recommendedName>
</protein>
<evidence type="ECO:0000256" key="1">
    <source>
        <dbReference type="ARBA" id="ARBA00022737"/>
    </source>
</evidence>
<dbReference type="InterPro" id="IPR011042">
    <property type="entry name" value="6-blade_b-propeller_TolB-like"/>
</dbReference>
<dbReference type="Proteomes" id="UP000664859">
    <property type="component" value="Unassembled WGS sequence"/>
</dbReference>
<dbReference type="PROSITE" id="PS51125">
    <property type="entry name" value="NHL"/>
    <property type="match status" value="1"/>
</dbReference>
<sequence length="732" mass="76231">MQSARPTPTTSSATKLYDGDGDERGKDDYDDDDYDRYFKQREEKRLKEQDKMAYKDYYGEVEKAYMSGSMPDITTPLTSGGGMLQAGLTRTQFLAVPLVIFGTTAVAAVSQRRTLFKEFLSLREVDHPLDPRTVRRPFSAEDFRKAIAQAEAAGGGGFESLPSLPRALPKSITFLTGSADALAAELASGRVVIYNFWRASSQDSLLALAALEAVAAAHPGRVTVVSMHTPKFDAERGADAAAAALARSAAAAAARGSTRQFVVHDAALELWKALGVDDWPAVVVTAPGARSGAQHAVFAALGERAAATTFAADAADALLRYLAAKPAAAAALGGSGGGAAAAAALKRVSGAEGVARGVLRDPWGIAVDAARDRLYIADSGNHRVLVCTLAGECVGVIGGGGAGLQDGRGADARFRHPRGVAIDRINQVLWVCDAGNNVVRRITLADAGLLVKTIAAGGLAGARSGDSPAVTAAAQVVDDLERVLKEEGYALEGTDALGYKRGLRAPWGVCILDSFVYVTAAGSDQVWRLNATGALMTPLAGSGRHGHRDNPGRFDAKLSDGVRFAQPMGIAAAAGALFVADADASAVRRIDFLDNSLSTQFGGDRVFPDNLFQYGDADGYGQSARFQYPTGLAAAGPGRVLLADTYNHRIKLLLTARADGAARAFAGSGERGHRDGVGAAARFNEPAGIAAAPDAGRAWVVDAGNAAVRVVDLETREVSTLRLTGVPPAARA</sequence>
<evidence type="ECO:0008006" key="6">
    <source>
        <dbReference type="Google" id="ProtNLM"/>
    </source>
</evidence>
<dbReference type="Gene3D" id="2.120.10.30">
    <property type="entry name" value="TolB, C-terminal domain"/>
    <property type="match status" value="3"/>
</dbReference>
<dbReference type="InterPro" id="IPR001258">
    <property type="entry name" value="NHL_repeat"/>
</dbReference>
<dbReference type="OrthoDB" id="109250at2759"/>
<dbReference type="PANTHER" id="PTHR46388">
    <property type="entry name" value="NHL REPEAT-CONTAINING PROTEIN 2"/>
    <property type="match status" value="1"/>
</dbReference>
<evidence type="ECO:0000256" key="2">
    <source>
        <dbReference type="PROSITE-ProRule" id="PRU00504"/>
    </source>
</evidence>
<keyword evidence="5" id="KW-1185">Reference proteome</keyword>
<dbReference type="EMBL" id="JAFCMP010000552">
    <property type="protein sequence ID" value="KAG5175251.1"/>
    <property type="molecule type" value="Genomic_DNA"/>
</dbReference>
<organism evidence="4 5">
    <name type="scientific">Tribonema minus</name>
    <dbReference type="NCBI Taxonomy" id="303371"/>
    <lineage>
        <taxon>Eukaryota</taxon>
        <taxon>Sar</taxon>
        <taxon>Stramenopiles</taxon>
        <taxon>Ochrophyta</taxon>
        <taxon>PX clade</taxon>
        <taxon>Xanthophyceae</taxon>
        <taxon>Tribonematales</taxon>
        <taxon>Tribonemataceae</taxon>
        <taxon>Tribonema</taxon>
    </lineage>
</organism>
<gene>
    <name evidence="4" type="ORF">JKP88DRAFT_339120</name>
</gene>
<feature type="region of interest" description="Disordered" evidence="3">
    <location>
        <begin position="1"/>
        <end position="34"/>
    </location>
</feature>
<dbReference type="Pfam" id="PF01436">
    <property type="entry name" value="NHL"/>
    <property type="match status" value="1"/>
</dbReference>
<comment type="caution">
    <text evidence="4">The sequence shown here is derived from an EMBL/GenBank/DDBJ whole genome shotgun (WGS) entry which is preliminary data.</text>
</comment>
<dbReference type="SUPFAM" id="SSF101898">
    <property type="entry name" value="NHL repeat"/>
    <property type="match status" value="1"/>
</dbReference>
<accession>A0A835YIN4</accession>
<keyword evidence="1" id="KW-0677">Repeat</keyword>
<name>A0A835YIN4_9STRA</name>
<feature type="compositionally biased region" description="Low complexity" evidence="3">
    <location>
        <begin position="1"/>
        <end position="14"/>
    </location>
</feature>
<evidence type="ECO:0000313" key="4">
    <source>
        <dbReference type="EMBL" id="KAG5175251.1"/>
    </source>
</evidence>